<proteinExistence type="predicted"/>
<dbReference type="CDD" id="cd04496">
    <property type="entry name" value="SSB_OBF"/>
    <property type="match status" value="1"/>
</dbReference>
<organism evidence="4 5">
    <name type="scientific">Leifsonia poae</name>
    <dbReference type="NCBI Taxonomy" id="110933"/>
    <lineage>
        <taxon>Bacteria</taxon>
        <taxon>Bacillati</taxon>
        <taxon>Actinomycetota</taxon>
        <taxon>Actinomycetes</taxon>
        <taxon>Micrococcales</taxon>
        <taxon>Microbacteriaceae</taxon>
        <taxon>Leifsonia</taxon>
    </lineage>
</organism>
<reference evidence="4" key="2">
    <citation type="submission" date="2023-01" db="EMBL/GenBank/DDBJ databases">
        <authorList>
            <person name="Sun Q."/>
            <person name="Evtushenko L."/>
        </authorList>
    </citation>
    <scope>NUCLEOTIDE SEQUENCE</scope>
    <source>
        <strain evidence="4">VKM Ac-1401</strain>
    </source>
</reference>
<dbReference type="InterPro" id="IPR000424">
    <property type="entry name" value="Primosome_PriB/ssb"/>
</dbReference>
<dbReference type="GO" id="GO:0003697">
    <property type="term" value="F:single-stranded DNA binding"/>
    <property type="evidence" value="ECO:0007669"/>
    <property type="project" value="InterPro"/>
</dbReference>
<evidence type="ECO:0000256" key="2">
    <source>
        <dbReference type="PROSITE-ProRule" id="PRU00252"/>
    </source>
</evidence>
<dbReference type="Gene3D" id="2.40.50.140">
    <property type="entry name" value="Nucleic acid-binding proteins"/>
    <property type="match status" value="1"/>
</dbReference>
<dbReference type="AlphaFoldDB" id="A0A9W6HDP5"/>
<evidence type="ECO:0000313" key="4">
    <source>
        <dbReference type="EMBL" id="GLJ77858.1"/>
    </source>
</evidence>
<dbReference type="InterPro" id="IPR012340">
    <property type="entry name" value="NA-bd_OB-fold"/>
</dbReference>
<feature type="compositionally biased region" description="Low complexity" evidence="3">
    <location>
        <begin position="150"/>
        <end position="175"/>
    </location>
</feature>
<evidence type="ECO:0000313" key="5">
    <source>
        <dbReference type="Proteomes" id="UP001142372"/>
    </source>
</evidence>
<keyword evidence="1 2" id="KW-0238">DNA-binding</keyword>
<dbReference type="EMBL" id="BSEN01000015">
    <property type="protein sequence ID" value="GLJ77858.1"/>
    <property type="molecule type" value="Genomic_DNA"/>
</dbReference>
<keyword evidence="5" id="KW-1185">Reference proteome</keyword>
<accession>A0A9W6HDP5</accession>
<dbReference type="PROSITE" id="PS50935">
    <property type="entry name" value="SSB"/>
    <property type="match status" value="1"/>
</dbReference>
<evidence type="ECO:0008006" key="6">
    <source>
        <dbReference type="Google" id="ProtNLM"/>
    </source>
</evidence>
<dbReference type="RefSeq" id="WP_271178467.1">
    <property type="nucleotide sequence ID" value="NZ_BAAAJO010000003.1"/>
</dbReference>
<reference evidence="4" key="1">
    <citation type="journal article" date="2014" name="Int. J. Syst. Evol. Microbiol.">
        <title>Complete genome sequence of Corynebacterium casei LMG S-19264T (=DSM 44701T), isolated from a smear-ripened cheese.</title>
        <authorList>
            <consortium name="US DOE Joint Genome Institute (JGI-PGF)"/>
            <person name="Walter F."/>
            <person name="Albersmeier A."/>
            <person name="Kalinowski J."/>
            <person name="Ruckert C."/>
        </authorList>
    </citation>
    <scope>NUCLEOTIDE SEQUENCE</scope>
    <source>
        <strain evidence="4">VKM Ac-1401</strain>
    </source>
</reference>
<evidence type="ECO:0000256" key="3">
    <source>
        <dbReference type="SAM" id="MobiDB-lite"/>
    </source>
</evidence>
<dbReference type="Pfam" id="PF00436">
    <property type="entry name" value="SSB"/>
    <property type="match status" value="1"/>
</dbReference>
<protein>
    <recommendedName>
        <fullName evidence="6">Single-stranded DNA-binding protein</fullName>
    </recommendedName>
</protein>
<comment type="caution">
    <text evidence="4">The sequence shown here is derived from an EMBL/GenBank/DDBJ whole genome shotgun (WGS) entry which is preliminary data.</text>
</comment>
<dbReference type="Proteomes" id="UP001142372">
    <property type="component" value="Unassembled WGS sequence"/>
</dbReference>
<gene>
    <name evidence="4" type="ORF">GCM10017584_34320</name>
</gene>
<name>A0A9W6HDP5_9MICO</name>
<evidence type="ECO:0000256" key="1">
    <source>
        <dbReference type="ARBA" id="ARBA00023125"/>
    </source>
</evidence>
<feature type="region of interest" description="Disordered" evidence="3">
    <location>
        <begin position="121"/>
        <end position="211"/>
    </location>
</feature>
<sequence>MNDSLATRGFVATAPNHLVTAEGLPITTFRLAASRRRFNRQTQAWENTGTNWYTVTAFRQLALNVASCVSKGDPVIVSGRLSVREWENDDRSGIVVEIDADAVGHDLGWGSASFARTIRSAPIDGHGEGAPGGGTQGSGTQGDAVERDAAGGAAAEDTGMPGDGSDASRGLSSGSRGDGDVHAAPAGAGIDRDADGWALPVTAEDSPAVPF</sequence>
<dbReference type="SUPFAM" id="SSF50249">
    <property type="entry name" value="Nucleic acid-binding proteins"/>
    <property type="match status" value="1"/>
</dbReference>
<feature type="compositionally biased region" description="Gly residues" evidence="3">
    <location>
        <begin position="128"/>
        <end position="140"/>
    </location>
</feature>